<organism evidence="2 3">
    <name type="scientific">Prorocentrum cordatum</name>
    <dbReference type="NCBI Taxonomy" id="2364126"/>
    <lineage>
        <taxon>Eukaryota</taxon>
        <taxon>Sar</taxon>
        <taxon>Alveolata</taxon>
        <taxon>Dinophyceae</taxon>
        <taxon>Prorocentrales</taxon>
        <taxon>Prorocentraceae</taxon>
        <taxon>Prorocentrum</taxon>
    </lineage>
</organism>
<proteinExistence type="predicted"/>
<sequence length="224" mass="23474">AVWFDYNKMEAHKGGMLAKLRAGENGFLVYRFEGCDEKETELANALLADKEEGARAQKRSAEAAAKALARAQAKEAKAEAGAHQGARRRPAAAAAPEAAFKRPAAVAGAPGEAAAPEAAPAAPAAREPALVAEAMAAAPHDPAAVPSAPGRYYVHYYKRPRHRAGVVLRATKKEIATVGGSGCKASEECLRDLCKKCAELMEQGVVEEGAAKDWLASKLSEELG</sequence>
<accession>A0ABN9PN80</accession>
<feature type="region of interest" description="Disordered" evidence="1">
    <location>
        <begin position="74"/>
        <end position="97"/>
    </location>
</feature>
<keyword evidence="3" id="KW-1185">Reference proteome</keyword>
<evidence type="ECO:0000313" key="2">
    <source>
        <dbReference type="EMBL" id="CAK0793719.1"/>
    </source>
</evidence>
<evidence type="ECO:0000256" key="1">
    <source>
        <dbReference type="SAM" id="MobiDB-lite"/>
    </source>
</evidence>
<protein>
    <submittedName>
        <fullName evidence="2">Uncharacterized protein</fullName>
    </submittedName>
</protein>
<feature type="non-terminal residue" evidence="2">
    <location>
        <position position="1"/>
    </location>
</feature>
<dbReference type="Proteomes" id="UP001189429">
    <property type="component" value="Unassembled WGS sequence"/>
</dbReference>
<comment type="caution">
    <text evidence="2">The sequence shown here is derived from an EMBL/GenBank/DDBJ whole genome shotgun (WGS) entry which is preliminary data.</text>
</comment>
<evidence type="ECO:0000313" key="3">
    <source>
        <dbReference type="Proteomes" id="UP001189429"/>
    </source>
</evidence>
<reference evidence="2" key="1">
    <citation type="submission" date="2023-10" db="EMBL/GenBank/DDBJ databases">
        <authorList>
            <person name="Chen Y."/>
            <person name="Shah S."/>
            <person name="Dougan E. K."/>
            <person name="Thang M."/>
            <person name="Chan C."/>
        </authorList>
    </citation>
    <scope>NUCLEOTIDE SEQUENCE [LARGE SCALE GENOMIC DNA]</scope>
</reference>
<feature type="non-terminal residue" evidence="2">
    <location>
        <position position="224"/>
    </location>
</feature>
<dbReference type="EMBL" id="CAUYUJ010001021">
    <property type="protein sequence ID" value="CAK0793719.1"/>
    <property type="molecule type" value="Genomic_DNA"/>
</dbReference>
<name>A0ABN9PN80_9DINO</name>
<gene>
    <name evidence="2" type="ORF">PCOR1329_LOCUS3928</name>
</gene>